<proteinExistence type="predicted"/>
<organism evidence="2 3">
    <name type="scientific">Hymenobacter duratus</name>
    <dbReference type="NCBI Taxonomy" id="2771356"/>
    <lineage>
        <taxon>Bacteria</taxon>
        <taxon>Pseudomonadati</taxon>
        <taxon>Bacteroidota</taxon>
        <taxon>Cytophagia</taxon>
        <taxon>Cytophagales</taxon>
        <taxon>Hymenobacteraceae</taxon>
        <taxon>Hymenobacter</taxon>
    </lineage>
</organism>
<feature type="chain" id="PRO_5046029513" description="DUF1795 domain-containing protein" evidence="1">
    <location>
        <begin position="23"/>
        <end position="181"/>
    </location>
</feature>
<reference evidence="2 3" key="1">
    <citation type="submission" date="2020-09" db="EMBL/GenBank/DDBJ databases">
        <authorList>
            <person name="Kim M.K."/>
        </authorList>
    </citation>
    <scope>NUCLEOTIDE SEQUENCE [LARGE SCALE GENOMIC DNA]</scope>
    <source>
        <strain evidence="2 3">BT646</strain>
    </source>
</reference>
<evidence type="ECO:0008006" key="4">
    <source>
        <dbReference type="Google" id="ProtNLM"/>
    </source>
</evidence>
<name>A0ABR8JF55_9BACT</name>
<sequence>MKATIYCVVVALLLLVIPAASGQALTLEKRQILDGKVEILIPGCFTEMDPEMLQLKYPSAQRPREVFTDERGATNVAFNWTQNKADQAALPAYEKALYSALQKAQPNATWYGHGLRTIHGRQVGYLEMLTPAIDTEIYNLMFFTDVEGRLLIVTFNCVKKDLEVYKASAQRIMASLQVVKK</sequence>
<feature type="signal peptide" evidence="1">
    <location>
        <begin position="1"/>
        <end position="22"/>
    </location>
</feature>
<keyword evidence="3" id="KW-1185">Reference proteome</keyword>
<dbReference type="Proteomes" id="UP000642468">
    <property type="component" value="Unassembled WGS sequence"/>
</dbReference>
<protein>
    <recommendedName>
        <fullName evidence="4">DUF1795 domain-containing protein</fullName>
    </recommendedName>
</protein>
<comment type="caution">
    <text evidence="2">The sequence shown here is derived from an EMBL/GenBank/DDBJ whole genome shotgun (WGS) entry which is preliminary data.</text>
</comment>
<evidence type="ECO:0000313" key="2">
    <source>
        <dbReference type="EMBL" id="MBD2715506.1"/>
    </source>
</evidence>
<evidence type="ECO:0000256" key="1">
    <source>
        <dbReference type="SAM" id="SignalP"/>
    </source>
</evidence>
<dbReference type="EMBL" id="JACWZZ010000002">
    <property type="protein sequence ID" value="MBD2715506.1"/>
    <property type="molecule type" value="Genomic_DNA"/>
</dbReference>
<accession>A0ABR8JF55</accession>
<dbReference type="RefSeq" id="WP_190784504.1">
    <property type="nucleotide sequence ID" value="NZ_JACWZZ010000002.1"/>
</dbReference>
<keyword evidence="1" id="KW-0732">Signal</keyword>
<evidence type="ECO:0000313" key="3">
    <source>
        <dbReference type="Proteomes" id="UP000642468"/>
    </source>
</evidence>
<gene>
    <name evidence="2" type="ORF">IC231_10700</name>
</gene>
<dbReference type="Gene3D" id="3.40.1000.10">
    <property type="entry name" value="Mog1/PsbP, alpha/beta/alpha sandwich"/>
    <property type="match status" value="1"/>
</dbReference>